<keyword evidence="2" id="KW-1185">Reference proteome</keyword>
<reference evidence="1 2" key="1">
    <citation type="journal article" date="2019" name="Sci. Rep.">
        <title>Orb-weaving spider Araneus ventricosus genome elucidates the spidroin gene catalogue.</title>
        <authorList>
            <person name="Kono N."/>
            <person name="Nakamura H."/>
            <person name="Ohtoshi R."/>
            <person name="Moran D.A.P."/>
            <person name="Shinohara A."/>
            <person name="Yoshida Y."/>
            <person name="Fujiwara M."/>
            <person name="Mori M."/>
            <person name="Tomita M."/>
            <person name="Arakawa K."/>
        </authorList>
    </citation>
    <scope>NUCLEOTIDE SEQUENCE [LARGE SCALE GENOMIC DNA]</scope>
</reference>
<evidence type="ECO:0000313" key="1">
    <source>
        <dbReference type="EMBL" id="GBN69273.1"/>
    </source>
</evidence>
<dbReference type="Proteomes" id="UP000499080">
    <property type="component" value="Unassembled WGS sequence"/>
</dbReference>
<proteinExistence type="predicted"/>
<comment type="caution">
    <text evidence="1">The sequence shown here is derived from an EMBL/GenBank/DDBJ whole genome shotgun (WGS) entry which is preliminary data.</text>
</comment>
<dbReference type="AlphaFoldDB" id="A0A4Y2R0W9"/>
<dbReference type="EMBL" id="BGPR01015447">
    <property type="protein sequence ID" value="GBN69273.1"/>
    <property type="molecule type" value="Genomic_DNA"/>
</dbReference>
<protein>
    <submittedName>
        <fullName evidence="1">Uncharacterized protein</fullName>
    </submittedName>
</protein>
<organism evidence="1 2">
    <name type="scientific">Araneus ventricosus</name>
    <name type="common">Orbweaver spider</name>
    <name type="synonym">Epeira ventricosa</name>
    <dbReference type="NCBI Taxonomy" id="182803"/>
    <lineage>
        <taxon>Eukaryota</taxon>
        <taxon>Metazoa</taxon>
        <taxon>Ecdysozoa</taxon>
        <taxon>Arthropoda</taxon>
        <taxon>Chelicerata</taxon>
        <taxon>Arachnida</taxon>
        <taxon>Araneae</taxon>
        <taxon>Araneomorphae</taxon>
        <taxon>Entelegynae</taxon>
        <taxon>Araneoidea</taxon>
        <taxon>Araneidae</taxon>
        <taxon>Araneus</taxon>
    </lineage>
</organism>
<accession>A0A4Y2R0W9</accession>
<evidence type="ECO:0000313" key="2">
    <source>
        <dbReference type="Proteomes" id="UP000499080"/>
    </source>
</evidence>
<sequence length="155" mass="17263">MPPKGNAILSVVANSRTNANSRKVECQFSKWNANSRVMPPSKTPVLESRINLETDVPLESKCQLSKLNANSSKVVAYSKVNANSRKWNAISESGTPTESGMHRNANSRKRKCTLKECQFRKVECQFGKCQLKLNANFSKLTILESRMQIESGNAN</sequence>
<gene>
    <name evidence="1" type="ORF">AVEN_19560_1</name>
</gene>
<name>A0A4Y2R0W9_ARAVE</name>